<evidence type="ECO:0000313" key="5">
    <source>
        <dbReference type="EMBL" id="THG30757.1"/>
    </source>
</evidence>
<keyword evidence="7" id="KW-1185">Reference proteome</keyword>
<keyword evidence="1 3" id="KW-0597">Phosphoprotein</keyword>
<gene>
    <name evidence="6" type="ORF">E6C64_08100</name>
    <name evidence="5" type="ORF">E6C64_08955</name>
</gene>
<keyword evidence="2" id="KW-0238">DNA-binding</keyword>
<dbReference type="SUPFAM" id="SSF46894">
    <property type="entry name" value="C-terminal effector domain of the bipartite response regulators"/>
    <property type="match status" value="1"/>
</dbReference>
<proteinExistence type="predicted"/>
<dbReference type="PANTHER" id="PTHR43214">
    <property type="entry name" value="TWO-COMPONENT RESPONSE REGULATOR"/>
    <property type="match status" value="1"/>
</dbReference>
<evidence type="ECO:0000256" key="3">
    <source>
        <dbReference type="PROSITE-ProRule" id="PRU00169"/>
    </source>
</evidence>
<dbReference type="InterPro" id="IPR000792">
    <property type="entry name" value="Tscrpt_reg_LuxR_C"/>
</dbReference>
<dbReference type="InterPro" id="IPR001789">
    <property type="entry name" value="Sig_transdc_resp-reg_receiver"/>
</dbReference>
<dbReference type="SUPFAM" id="SSF52172">
    <property type="entry name" value="CheY-like"/>
    <property type="match status" value="1"/>
</dbReference>
<evidence type="ECO:0000256" key="1">
    <source>
        <dbReference type="ARBA" id="ARBA00022553"/>
    </source>
</evidence>
<dbReference type="InterPro" id="IPR039420">
    <property type="entry name" value="WalR-like"/>
</dbReference>
<name>A0A4S4FP03_9MICO</name>
<dbReference type="InterPro" id="IPR058245">
    <property type="entry name" value="NreC/VraR/RcsB-like_REC"/>
</dbReference>
<feature type="modified residue" description="4-aspartylphosphate" evidence="3">
    <location>
        <position position="56"/>
    </location>
</feature>
<dbReference type="InterPro" id="IPR011006">
    <property type="entry name" value="CheY-like_superfamily"/>
</dbReference>
<evidence type="ECO:0000256" key="2">
    <source>
        <dbReference type="ARBA" id="ARBA00023125"/>
    </source>
</evidence>
<accession>A0A4S4FP03</accession>
<evidence type="ECO:0000313" key="7">
    <source>
        <dbReference type="Proteomes" id="UP000309133"/>
    </source>
</evidence>
<dbReference type="Gene3D" id="3.40.50.2300">
    <property type="match status" value="1"/>
</dbReference>
<dbReference type="Proteomes" id="UP000309133">
    <property type="component" value="Unassembled WGS sequence"/>
</dbReference>
<dbReference type="GO" id="GO:0000160">
    <property type="term" value="P:phosphorelay signal transduction system"/>
    <property type="evidence" value="ECO:0007669"/>
    <property type="project" value="InterPro"/>
</dbReference>
<dbReference type="EMBL" id="SSSM01000003">
    <property type="protein sequence ID" value="THG31994.1"/>
    <property type="molecule type" value="Genomic_DNA"/>
</dbReference>
<protein>
    <submittedName>
        <fullName evidence="6">Response regulator transcription factor</fullName>
    </submittedName>
</protein>
<dbReference type="OrthoDB" id="3171335at2"/>
<dbReference type="RefSeq" id="WP_136427114.1">
    <property type="nucleotide sequence ID" value="NZ_SSSM01000003.1"/>
</dbReference>
<organism evidence="6 7">
    <name type="scientific">Naasia lichenicola</name>
    <dbReference type="NCBI Taxonomy" id="2565933"/>
    <lineage>
        <taxon>Bacteria</taxon>
        <taxon>Bacillati</taxon>
        <taxon>Actinomycetota</taxon>
        <taxon>Actinomycetes</taxon>
        <taxon>Micrococcales</taxon>
        <taxon>Microbacteriaceae</taxon>
        <taxon>Naasia</taxon>
    </lineage>
</organism>
<reference evidence="6 7" key="1">
    <citation type="submission" date="2019-04" db="EMBL/GenBank/DDBJ databases">
        <authorList>
            <person name="Jiang L."/>
        </authorList>
    </citation>
    <scope>NUCLEOTIDE SEQUENCE [LARGE SCALE GENOMIC DNA]</scope>
    <source>
        <strain evidence="6 7">YIM 131853</strain>
    </source>
</reference>
<feature type="domain" description="Response regulatory" evidence="4">
    <location>
        <begin position="7"/>
        <end position="120"/>
    </location>
</feature>
<dbReference type="InterPro" id="IPR036388">
    <property type="entry name" value="WH-like_DNA-bd_sf"/>
</dbReference>
<comment type="caution">
    <text evidence="6">The sequence shown here is derived from an EMBL/GenBank/DDBJ whole genome shotgun (WGS) entry which is preliminary data.</text>
</comment>
<dbReference type="SMART" id="SM00448">
    <property type="entry name" value="REC"/>
    <property type="match status" value="1"/>
</dbReference>
<dbReference type="Gene3D" id="1.10.10.10">
    <property type="entry name" value="Winged helix-like DNA-binding domain superfamily/Winged helix DNA-binding domain"/>
    <property type="match status" value="1"/>
</dbReference>
<dbReference type="SMART" id="SM00421">
    <property type="entry name" value="HTH_LUXR"/>
    <property type="match status" value="1"/>
</dbReference>
<dbReference type="AlphaFoldDB" id="A0A4S4FP03"/>
<evidence type="ECO:0000259" key="4">
    <source>
        <dbReference type="PROSITE" id="PS50110"/>
    </source>
</evidence>
<dbReference type="CDD" id="cd17535">
    <property type="entry name" value="REC_NarL-like"/>
    <property type="match status" value="1"/>
</dbReference>
<dbReference type="PROSITE" id="PS50110">
    <property type="entry name" value="RESPONSE_REGULATORY"/>
    <property type="match status" value="1"/>
</dbReference>
<evidence type="ECO:0000313" key="6">
    <source>
        <dbReference type="EMBL" id="THG31994.1"/>
    </source>
</evidence>
<dbReference type="InterPro" id="IPR016032">
    <property type="entry name" value="Sig_transdc_resp-reg_C-effctor"/>
</dbReference>
<sequence>MPAQVHRIAVLDDHEIVSAGVASLLAGIDGAELAITARTVDELSPHIEDIDLVLLDLRLADGSQPGDNVRWLRDNGANVLVFSAGDDPDLIRSAARSGALGMVMKSAPNAAIVEAIRLAIEGSTVPSTEWAAAIDGDLQLADARLSVREKEVLAHYAAGDKAFSVAMKTGLSIDTVNNYISRIRRKYELVGRDSPSRIDLYRRAREDGLIGGEM</sequence>
<dbReference type="GO" id="GO:0003677">
    <property type="term" value="F:DNA binding"/>
    <property type="evidence" value="ECO:0007669"/>
    <property type="project" value="UniProtKB-KW"/>
</dbReference>
<dbReference type="PANTHER" id="PTHR43214:SF42">
    <property type="entry name" value="TRANSCRIPTIONAL REGULATORY PROTEIN DESR"/>
    <property type="match status" value="1"/>
</dbReference>
<dbReference type="PROSITE" id="PS00622">
    <property type="entry name" value="HTH_LUXR_1"/>
    <property type="match status" value="1"/>
</dbReference>
<dbReference type="EMBL" id="SSSM01000004">
    <property type="protein sequence ID" value="THG30757.1"/>
    <property type="molecule type" value="Genomic_DNA"/>
</dbReference>
<dbReference type="GO" id="GO:0006355">
    <property type="term" value="P:regulation of DNA-templated transcription"/>
    <property type="evidence" value="ECO:0007669"/>
    <property type="project" value="InterPro"/>
</dbReference>
<dbReference type="Pfam" id="PF00196">
    <property type="entry name" value="GerE"/>
    <property type="match status" value="1"/>
</dbReference>